<dbReference type="Proteomes" id="UP000095283">
    <property type="component" value="Unplaced"/>
</dbReference>
<sequence>MGGAPVSPFGSYLPPTHDCCGRCGGPCKYNRKKYHIISNTSFHALARSAKTIDGKVILQKDNEEKESDEQKITKCNSEGLKLIMNKASSQSFVRKKTSAMFLEVKHFAKQKRMVWFAMHSVTINQNALS</sequence>
<dbReference type="WBParaSite" id="Hba_12646">
    <property type="protein sequence ID" value="Hba_12646"/>
    <property type="gene ID" value="Hba_12646"/>
</dbReference>
<keyword evidence="1" id="KW-1185">Reference proteome</keyword>
<accession>A0A1I7X5I1</accession>
<name>A0A1I7X5I1_HETBA</name>
<proteinExistence type="predicted"/>
<protein>
    <submittedName>
        <fullName evidence="2">Uncharacterized protein</fullName>
    </submittedName>
</protein>
<dbReference type="AlphaFoldDB" id="A0A1I7X5I1"/>
<evidence type="ECO:0000313" key="1">
    <source>
        <dbReference type="Proteomes" id="UP000095283"/>
    </source>
</evidence>
<reference evidence="2" key="1">
    <citation type="submission" date="2016-11" db="UniProtKB">
        <authorList>
            <consortium name="WormBaseParasite"/>
        </authorList>
    </citation>
    <scope>IDENTIFICATION</scope>
</reference>
<organism evidence="1 2">
    <name type="scientific">Heterorhabditis bacteriophora</name>
    <name type="common">Entomopathogenic nematode worm</name>
    <dbReference type="NCBI Taxonomy" id="37862"/>
    <lineage>
        <taxon>Eukaryota</taxon>
        <taxon>Metazoa</taxon>
        <taxon>Ecdysozoa</taxon>
        <taxon>Nematoda</taxon>
        <taxon>Chromadorea</taxon>
        <taxon>Rhabditida</taxon>
        <taxon>Rhabditina</taxon>
        <taxon>Rhabditomorpha</taxon>
        <taxon>Strongyloidea</taxon>
        <taxon>Heterorhabditidae</taxon>
        <taxon>Heterorhabditis</taxon>
    </lineage>
</organism>
<evidence type="ECO:0000313" key="2">
    <source>
        <dbReference type="WBParaSite" id="Hba_12646"/>
    </source>
</evidence>